<reference evidence="1" key="1">
    <citation type="submission" date="2020-06" db="EMBL/GenBank/DDBJ databases">
        <authorList>
            <person name="Li T."/>
            <person name="Hu X."/>
            <person name="Zhang T."/>
            <person name="Song X."/>
            <person name="Zhang H."/>
            <person name="Dai N."/>
            <person name="Sheng W."/>
            <person name="Hou X."/>
            <person name="Wei L."/>
        </authorList>
    </citation>
    <scope>NUCLEOTIDE SEQUENCE</scope>
    <source>
        <strain evidence="1">G02</strain>
        <tissue evidence="1">Leaf</tissue>
    </source>
</reference>
<accession>A0AAW2S6L9</accession>
<sequence length="50" mass="5253">MERLGLCENGEGVMGGTHAPTMYRRASCVSWSTGGGVFKSPIVVTPPKAE</sequence>
<proteinExistence type="predicted"/>
<gene>
    <name evidence="1" type="ORF">Sradi_2658700</name>
</gene>
<name>A0AAW2S6L9_SESRA</name>
<evidence type="ECO:0000313" key="1">
    <source>
        <dbReference type="EMBL" id="KAL0387769.1"/>
    </source>
</evidence>
<dbReference type="EMBL" id="JACGWJ010000011">
    <property type="protein sequence ID" value="KAL0387769.1"/>
    <property type="molecule type" value="Genomic_DNA"/>
</dbReference>
<protein>
    <submittedName>
        <fullName evidence="1">Uncharacterized protein</fullName>
    </submittedName>
</protein>
<dbReference type="AlphaFoldDB" id="A0AAW2S6L9"/>
<comment type="caution">
    <text evidence="1">The sequence shown here is derived from an EMBL/GenBank/DDBJ whole genome shotgun (WGS) entry which is preliminary data.</text>
</comment>
<reference evidence="1" key="2">
    <citation type="journal article" date="2024" name="Plant">
        <title>Genomic evolution and insights into agronomic trait innovations of Sesamum species.</title>
        <authorList>
            <person name="Miao H."/>
            <person name="Wang L."/>
            <person name="Qu L."/>
            <person name="Liu H."/>
            <person name="Sun Y."/>
            <person name="Le M."/>
            <person name="Wang Q."/>
            <person name="Wei S."/>
            <person name="Zheng Y."/>
            <person name="Lin W."/>
            <person name="Duan Y."/>
            <person name="Cao H."/>
            <person name="Xiong S."/>
            <person name="Wang X."/>
            <person name="Wei L."/>
            <person name="Li C."/>
            <person name="Ma Q."/>
            <person name="Ju M."/>
            <person name="Zhao R."/>
            <person name="Li G."/>
            <person name="Mu C."/>
            <person name="Tian Q."/>
            <person name="Mei H."/>
            <person name="Zhang T."/>
            <person name="Gao T."/>
            <person name="Zhang H."/>
        </authorList>
    </citation>
    <scope>NUCLEOTIDE SEQUENCE</scope>
    <source>
        <strain evidence="1">G02</strain>
    </source>
</reference>
<organism evidence="1">
    <name type="scientific">Sesamum radiatum</name>
    <name type="common">Black benniseed</name>
    <dbReference type="NCBI Taxonomy" id="300843"/>
    <lineage>
        <taxon>Eukaryota</taxon>
        <taxon>Viridiplantae</taxon>
        <taxon>Streptophyta</taxon>
        <taxon>Embryophyta</taxon>
        <taxon>Tracheophyta</taxon>
        <taxon>Spermatophyta</taxon>
        <taxon>Magnoliopsida</taxon>
        <taxon>eudicotyledons</taxon>
        <taxon>Gunneridae</taxon>
        <taxon>Pentapetalae</taxon>
        <taxon>asterids</taxon>
        <taxon>lamiids</taxon>
        <taxon>Lamiales</taxon>
        <taxon>Pedaliaceae</taxon>
        <taxon>Sesamum</taxon>
    </lineage>
</organism>